<dbReference type="PROSITE" id="PS50111">
    <property type="entry name" value="CHEMOTAXIS_TRANSDUC_2"/>
    <property type="match status" value="1"/>
</dbReference>
<gene>
    <name evidence="8" type="ORF">GGD90_002803</name>
</gene>
<dbReference type="Gene3D" id="3.30.450.20">
    <property type="entry name" value="PAS domain"/>
    <property type="match status" value="1"/>
</dbReference>
<evidence type="ECO:0000259" key="6">
    <source>
        <dbReference type="PROSITE" id="PS50111"/>
    </source>
</evidence>
<feature type="transmembrane region" description="Helical" evidence="5">
    <location>
        <begin position="327"/>
        <end position="346"/>
    </location>
</feature>
<evidence type="ECO:0000256" key="1">
    <source>
        <dbReference type="ARBA" id="ARBA00004370"/>
    </source>
</evidence>
<dbReference type="EMBL" id="JACIGE010000011">
    <property type="protein sequence ID" value="MBB4248411.1"/>
    <property type="molecule type" value="Genomic_DNA"/>
</dbReference>
<dbReference type="PROSITE" id="PS50885">
    <property type="entry name" value="HAMP"/>
    <property type="match status" value="1"/>
</dbReference>
<dbReference type="Proteomes" id="UP000587070">
    <property type="component" value="Unassembled WGS sequence"/>
</dbReference>
<dbReference type="OrthoDB" id="9763018at2"/>
<keyword evidence="2 4" id="KW-0807">Transducer</keyword>
<dbReference type="SMART" id="SM00283">
    <property type="entry name" value="MA"/>
    <property type="match status" value="1"/>
</dbReference>
<keyword evidence="5" id="KW-0472">Membrane</keyword>
<sequence length="679" mass="72547">MNLYRRLPVAQQLIFATVALLLLVFTALTFIGQWMAGRAALRAASESLDQQTHIMLGTLDSYFDSVQARGERQSRFFLKSLGGEITLGEGSVRTGDVETPVILVGGQVINGTNRQLVEFKTLTGDEAGILVVHQGKVLRASTLFKKDDKVMYGSEVPASDPMAAALLKGEEYRGLTVRNGVNYFSVVYPLKDAQGKVYGGVSMRINLETEMKQIRDLFGKIVVGRTGYVFIMRPLPDEKAVAELVLHPTAQGKTLAEAASDPGALAALRDMLARKNGEARYFMPDGDGQIREKLTVSATSDKWNWTLVTSGWLDEFLEESVQLRNTLIIVSLVSAAILCLAIFFLVRQRLAALGALSGEVAKLGEGDLRVNIPAAAADSRNEVDVLARAINLMVERLRALLGEITGAAGRLGGAASQLQSAAQETTESAELQSQSASGIAASVEQLSVSISHVADSARDASEYSSEAKGSAAKGREVVARTMGELENIATAIHASAQQIESLGERSQQISGVVGVIREIAEQTNLLALNAAIEAARAGEQGRGFAVVADEVRKLAERTALSTAEIETTITAIIGDTGTAVERMQAVSREMGSGVDLARATGDSLSQIDAQAERALVTVRSIAEGTREQSAASQEIARLIERIAQMAEENTATAANNASQAESLQRLADELQGMLARFRL</sequence>
<evidence type="ECO:0000256" key="2">
    <source>
        <dbReference type="ARBA" id="ARBA00023224"/>
    </source>
</evidence>
<dbReference type="InterPro" id="IPR004089">
    <property type="entry name" value="MCPsignal_dom"/>
</dbReference>
<dbReference type="Pfam" id="PF00672">
    <property type="entry name" value="HAMP"/>
    <property type="match status" value="1"/>
</dbReference>
<dbReference type="CDD" id="cd11386">
    <property type="entry name" value="MCP_signal"/>
    <property type="match status" value="1"/>
</dbReference>
<organism evidence="8 9">
    <name type="scientific">Rhodocyclus tenuis</name>
    <name type="common">Rhodospirillum tenue</name>
    <dbReference type="NCBI Taxonomy" id="1066"/>
    <lineage>
        <taxon>Bacteria</taxon>
        <taxon>Pseudomonadati</taxon>
        <taxon>Pseudomonadota</taxon>
        <taxon>Betaproteobacteria</taxon>
        <taxon>Rhodocyclales</taxon>
        <taxon>Rhodocyclaceae</taxon>
        <taxon>Rhodocyclus</taxon>
    </lineage>
</organism>
<dbReference type="InterPro" id="IPR003660">
    <property type="entry name" value="HAMP_dom"/>
</dbReference>
<dbReference type="CDD" id="cd06225">
    <property type="entry name" value="HAMP"/>
    <property type="match status" value="1"/>
</dbReference>
<accession>A0A840GAA6</accession>
<proteinExistence type="inferred from homology"/>
<dbReference type="SMART" id="SM00304">
    <property type="entry name" value="HAMP"/>
    <property type="match status" value="1"/>
</dbReference>
<evidence type="ECO:0000256" key="4">
    <source>
        <dbReference type="PROSITE-ProRule" id="PRU00284"/>
    </source>
</evidence>
<evidence type="ECO:0000256" key="5">
    <source>
        <dbReference type="SAM" id="Phobius"/>
    </source>
</evidence>
<comment type="similarity">
    <text evidence="3">Belongs to the methyl-accepting chemotaxis (MCP) protein family.</text>
</comment>
<dbReference type="PANTHER" id="PTHR32089:SF112">
    <property type="entry name" value="LYSOZYME-LIKE PROTEIN-RELATED"/>
    <property type="match status" value="1"/>
</dbReference>
<keyword evidence="5" id="KW-0812">Transmembrane</keyword>
<reference evidence="8 9" key="1">
    <citation type="submission" date="2020-08" db="EMBL/GenBank/DDBJ databases">
        <title>Genome sequencing of Purple Non-Sulfur Bacteria from various extreme environments.</title>
        <authorList>
            <person name="Mayer M."/>
        </authorList>
    </citation>
    <scope>NUCLEOTIDE SEQUENCE [LARGE SCALE GENOMIC DNA]</scope>
    <source>
        <strain evidence="8 9">2761</strain>
    </source>
</reference>
<dbReference type="FunFam" id="1.10.287.950:FF:000001">
    <property type="entry name" value="Methyl-accepting chemotaxis sensory transducer"/>
    <property type="match status" value="1"/>
</dbReference>
<dbReference type="GO" id="GO:0006935">
    <property type="term" value="P:chemotaxis"/>
    <property type="evidence" value="ECO:0007669"/>
    <property type="project" value="UniProtKB-ARBA"/>
</dbReference>
<dbReference type="GO" id="GO:0016020">
    <property type="term" value="C:membrane"/>
    <property type="evidence" value="ECO:0007669"/>
    <property type="project" value="UniProtKB-SubCell"/>
</dbReference>
<dbReference type="InterPro" id="IPR033462">
    <property type="entry name" value="Cache_3-Cache_2"/>
</dbReference>
<protein>
    <submittedName>
        <fullName evidence="8">Methyl-accepting chemotaxis protein</fullName>
    </submittedName>
</protein>
<evidence type="ECO:0000313" key="9">
    <source>
        <dbReference type="Proteomes" id="UP000587070"/>
    </source>
</evidence>
<dbReference type="Pfam" id="PF17201">
    <property type="entry name" value="Cache_3-Cache_2"/>
    <property type="match status" value="1"/>
</dbReference>
<comment type="subcellular location">
    <subcellularLocation>
        <location evidence="1">Membrane</location>
    </subcellularLocation>
</comment>
<dbReference type="PANTHER" id="PTHR32089">
    <property type="entry name" value="METHYL-ACCEPTING CHEMOTAXIS PROTEIN MCPB"/>
    <property type="match status" value="1"/>
</dbReference>
<feature type="domain" description="Methyl-accepting transducer" evidence="6">
    <location>
        <begin position="407"/>
        <end position="643"/>
    </location>
</feature>
<dbReference type="Pfam" id="PF00015">
    <property type="entry name" value="MCPsignal"/>
    <property type="match status" value="1"/>
</dbReference>
<evidence type="ECO:0000256" key="3">
    <source>
        <dbReference type="ARBA" id="ARBA00029447"/>
    </source>
</evidence>
<name>A0A840GAA6_RHOTE</name>
<dbReference type="RefSeq" id="WP_153116432.1">
    <property type="nucleotide sequence ID" value="NZ_JACIGE010000011.1"/>
</dbReference>
<comment type="caution">
    <text evidence="8">The sequence shown here is derived from an EMBL/GenBank/DDBJ whole genome shotgun (WGS) entry which is preliminary data.</text>
</comment>
<evidence type="ECO:0000313" key="8">
    <source>
        <dbReference type="EMBL" id="MBB4248411.1"/>
    </source>
</evidence>
<keyword evidence="5" id="KW-1133">Transmembrane helix</keyword>
<dbReference type="SUPFAM" id="SSF58104">
    <property type="entry name" value="Methyl-accepting chemotaxis protein (MCP) signaling domain"/>
    <property type="match status" value="1"/>
</dbReference>
<keyword evidence="9" id="KW-1185">Reference proteome</keyword>
<dbReference type="InterPro" id="IPR029151">
    <property type="entry name" value="Sensor-like_sf"/>
</dbReference>
<dbReference type="AlphaFoldDB" id="A0A840GAA6"/>
<dbReference type="GO" id="GO:0007165">
    <property type="term" value="P:signal transduction"/>
    <property type="evidence" value="ECO:0007669"/>
    <property type="project" value="UniProtKB-KW"/>
</dbReference>
<feature type="domain" description="HAMP" evidence="7">
    <location>
        <begin position="347"/>
        <end position="402"/>
    </location>
</feature>
<evidence type="ECO:0000259" key="7">
    <source>
        <dbReference type="PROSITE" id="PS50885"/>
    </source>
</evidence>
<dbReference type="SUPFAM" id="SSF103190">
    <property type="entry name" value="Sensory domain-like"/>
    <property type="match status" value="1"/>
</dbReference>
<dbReference type="Gene3D" id="1.10.287.950">
    <property type="entry name" value="Methyl-accepting chemotaxis protein"/>
    <property type="match status" value="1"/>
</dbReference>